<evidence type="ECO:0000313" key="2">
    <source>
        <dbReference type="Proteomes" id="UP000256869"/>
    </source>
</evidence>
<proteinExistence type="predicted"/>
<evidence type="ECO:0000313" key="1">
    <source>
        <dbReference type="EMBL" id="RED59365.1"/>
    </source>
</evidence>
<dbReference type="AlphaFoldDB" id="A0A3D9ICI8"/>
<comment type="caution">
    <text evidence="1">The sequence shown here is derived from an EMBL/GenBank/DDBJ whole genome shotgun (WGS) entry which is preliminary data.</text>
</comment>
<sequence>MKLLFETKGAIKGLSIMVYDDNGKFIKHIPKKRS</sequence>
<accession>A0A3D9ICI8</accession>
<organism evidence="1 2">
    <name type="scientific">Cohnella lupini</name>
    <dbReference type="NCBI Taxonomy" id="1294267"/>
    <lineage>
        <taxon>Bacteria</taxon>
        <taxon>Bacillati</taxon>
        <taxon>Bacillota</taxon>
        <taxon>Bacilli</taxon>
        <taxon>Bacillales</taxon>
        <taxon>Paenibacillaceae</taxon>
        <taxon>Cohnella</taxon>
    </lineage>
</organism>
<dbReference type="Proteomes" id="UP000256869">
    <property type="component" value="Unassembled WGS sequence"/>
</dbReference>
<protein>
    <submittedName>
        <fullName evidence="1">Uncharacterized protein</fullName>
    </submittedName>
</protein>
<dbReference type="EMBL" id="QRDY01000007">
    <property type="protein sequence ID" value="RED59365.1"/>
    <property type="molecule type" value="Genomic_DNA"/>
</dbReference>
<keyword evidence="2" id="KW-1185">Reference proteome</keyword>
<name>A0A3D9ICI8_9BACL</name>
<reference evidence="1 2" key="1">
    <citation type="submission" date="2018-07" db="EMBL/GenBank/DDBJ databases">
        <title>Genomic Encyclopedia of Type Strains, Phase III (KMG-III): the genomes of soil and plant-associated and newly described type strains.</title>
        <authorList>
            <person name="Whitman W."/>
        </authorList>
    </citation>
    <scope>NUCLEOTIDE SEQUENCE [LARGE SCALE GENOMIC DNA]</scope>
    <source>
        <strain evidence="1 2">CECT 8236</strain>
    </source>
</reference>
<gene>
    <name evidence="1" type="ORF">DFP95_107204</name>
</gene>